<proteinExistence type="predicted"/>
<sequence>MADCEEGLVGTARVPAPMPVKPRTIFFEACVLGLLGPTTLSLIIPGLVGEDLAVKSGMGLMWSFMPWATMLFFTCLVCGPLAPVKKVIPSLKTMVLGKAIPEPTADGVRLVFDDHGMARTVYAKYRPLGIVHAATAPNVVSGFSINSYAKAELGVQVGWRLTCIGDADLVGGLGFEGLTGALHKHMRDLPVWPLPLQFAEQHSSEPKMIEFVERPLGLVFNPRSRTEVHDIHDNSPAQREGVQPGWRLTKIGDYDVHENHGFSELITHLKRAIQPLDEAGKISPGIQIAIVN</sequence>
<organism evidence="2">
    <name type="scientific">Pyrodinium bahamense</name>
    <dbReference type="NCBI Taxonomy" id="73915"/>
    <lineage>
        <taxon>Eukaryota</taxon>
        <taxon>Sar</taxon>
        <taxon>Alveolata</taxon>
        <taxon>Dinophyceae</taxon>
        <taxon>Gonyaulacales</taxon>
        <taxon>Pyrocystaceae</taxon>
        <taxon>Pyrodinium</taxon>
    </lineage>
</organism>
<dbReference type="SUPFAM" id="SSF50156">
    <property type="entry name" value="PDZ domain-like"/>
    <property type="match status" value="1"/>
</dbReference>
<keyword evidence="1" id="KW-0472">Membrane</keyword>
<keyword evidence="1" id="KW-1133">Transmembrane helix</keyword>
<feature type="transmembrane region" description="Helical" evidence="1">
    <location>
        <begin position="25"/>
        <end position="44"/>
    </location>
</feature>
<accession>A0A7S0FHV0</accession>
<name>A0A7S0FHV0_9DINO</name>
<feature type="transmembrane region" description="Helical" evidence="1">
    <location>
        <begin position="64"/>
        <end position="84"/>
    </location>
</feature>
<evidence type="ECO:0008006" key="3">
    <source>
        <dbReference type="Google" id="ProtNLM"/>
    </source>
</evidence>
<dbReference type="InterPro" id="IPR036034">
    <property type="entry name" value="PDZ_sf"/>
</dbReference>
<evidence type="ECO:0000256" key="1">
    <source>
        <dbReference type="SAM" id="Phobius"/>
    </source>
</evidence>
<reference evidence="2" key="1">
    <citation type="submission" date="2021-01" db="EMBL/GenBank/DDBJ databases">
        <authorList>
            <person name="Corre E."/>
            <person name="Pelletier E."/>
            <person name="Niang G."/>
            <person name="Scheremetjew M."/>
            <person name="Finn R."/>
            <person name="Kale V."/>
            <person name="Holt S."/>
            <person name="Cochrane G."/>
            <person name="Meng A."/>
            <person name="Brown T."/>
            <person name="Cohen L."/>
        </authorList>
    </citation>
    <scope>NUCLEOTIDE SEQUENCE</scope>
    <source>
        <strain evidence="2">Pbaha01</strain>
    </source>
</reference>
<gene>
    <name evidence="2" type="ORF">PBAH0796_LOCUS14955</name>
</gene>
<dbReference type="EMBL" id="HBEG01024616">
    <property type="protein sequence ID" value="CAD8360615.1"/>
    <property type="molecule type" value="Transcribed_RNA"/>
</dbReference>
<keyword evidence="1" id="KW-0812">Transmembrane</keyword>
<dbReference type="AlphaFoldDB" id="A0A7S0FHV0"/>
<evidence type="ECO:0000313" key="2">
    <source>
        <dbReference type="EMBL" id="CAD8360615.1"/>
    </source>
</evidence>
<protein>
    <recommendedName>
        <fullName evidence="3">PDZ domain-containing protein</fullName>
    </recommendedName>
</protein>